<feature type="transmembrane region" description="Helical" evidence="7">
    <location>
        <begin position="20"/>
        <end position="41"/>
    </location>
</feature>
<evidence type="ECO:0000256" key="4">
    <source>
        <dbReference type="ARBA" id="ARBA00022679"/>
    </source>
</evidence>
<evidence type="ECO:0000256" key="2">
    <source>
        <dbReference type="ARBA" id="ARBA00022475"/>
    </source>
</evidence>
<dbReference type="PANTHER" id="PTHR34220:SF7">
    <property type="entry name" value="SENSOR HISTIDINE KINASE YPDA"/>
    <property type="match status" value="1"/>
</dbReference>
<dbReference type="EMBL" id="LCZJ02000018">
    <property type="protein sequence ID" value="KTD87484.1"/>
    <property type="molecule type" value="Genomic_DNA"/>
</dbReference>
<name>A0A0W1B1M1_9BACL</name>
<dbReference type="GO" id="GO:0005886">
    <property type="term" value="C:plasma membrane"/>
    <property type="evidence" value="ECO:0007669"/>
    <property type="project" value="UniProtKB-SubCell"/>
</dbReference>
<dbReference type="Pfam" id="PF06580">
    <property type="entry name" value="His_kinase"/>
    <property type="match status" value="1"/>
</dbReference>
<reference evidence="9 10" key="1">
    <citation type="journal article" date="2015" name="Int. Biodeterior. Biodegradation">
        <title>Physiological and genetic screening methods for the isolation of methyl tert-butyl ether-degrading bacteria for bioremediation purposes.</title>
        <authorList>
            <person name="Guisado I.M."/>
            <person name="Purswani J."/>
            <person name="Gonzalez Lopez J."/>
            <person name="Pozo C."/>
        </authorList>
    </citation>
    <scope>NUCLEOTIDE SEQUENCE [LARGE SCALE GENOMIC DNA]</scope>
    <source>
        <strain evidence="9 10">SH7</strain>
    </source>
</reference>
<dbReference type="Pfam" id="PF02518">
    <property type="entry name" value="HATPase_c"/>
    <property type="match status" value="1"/>
</dbReference>
<dbReference type="AlphaFoldDB" id="A0A0W1B1M1"/>
<keyword evidence="2" id="KW-1003">Cell membrane</keyword>
<feature type="transmembrane region" description="Helical" evidence="7">
    <location>
        <begin position="303"/>
        <end position="323"/>
    </location>
</feature>
<dbReference type="PROSITE" id="PS50885">
    <property type="entry name" value="HAMP"/>
    <property type="match status" value="1"/>
</dbReference>
<evidence type="ECO:0000259" key="8">
    <source>
        <dbReference type="PROSITE" id="PS50885"/>
    </source>
</evidence>
<dbReference type="Gene3D" id="3.30.450.20">
    <property type="entry name" value="PAS domain"/>
    <property type="match status" value="1"/>
</dbReference>
<evidence type="ECO:0000313" key="9">
    <source>
        <dbReference type="EMBL" id="KTD87484.1"/>
    </source>
</evidence>
<keyword evidence="3" id="KW-0597">Phosphoprotein</keyword>
<keyword evidence="7" id="KW-0812">Transmembrane</keyword>
<gene>
    <name evidence="9" type="ORF">UQ64_11770</name>
</gene>
<dbReference type="SUPFAM" id="SSF158472">
    <property type="entry name" value="HAMP domain-like"/>
    <property type="match status" value="1"/>
</dbReference>
<dbReference type="SUPFAM" id="SSF55874">
    <property type="entry name" value="ATPase domain of HSP90 chaperone/DNA topoisomerase II/histidine kinase"/>
    <property type="match status" value="1"/>
</dbReference>
<proteinExistence type="predicted"/>
<evidence type="ECO:0000256" key="7">
    <source>
        <dbReference type="SAM" id="Phobius"/>
    </source>
</evidence>
<dbReference type="PANTHER" id="PTHR34220">
    <property type="entry name" value="SENSOR HISTIDINE KINASE YPDA"/>
    <property type="match status" value="1"/>
</dbReference>
<keyword evidence="5 9" id="KW-0418">Kinase</keyword>
<dbReference type="RefSeq" id="WP_060623002.1">
    <property type="nucleotide sequence ID" value="NZ_LCZJ02000018.1"/>
</dbReference>
<evidence type="ECO:0000256" key="3">
    <source>
        <dbReference type="ARBA" id="ARBA00022553"/>
    </source>
</evidence>
<feature type="domain" description="HAMP" evidence="8">
    <location>
        <begin position="324"/>
        <end position="376"/>
    </location>
</feature>
<accession>A0A0W1B1M1</accession>
<dbReference type="InterPro" id="IPR003594">
    <property type="entry name" value="HATPase_dom"/>
</dbReference>
<dbReference type="Gene3D" id="3.30.565.10">
    <property type="entry name" value="Histidine kinase-like ATPase, C-terminal domain"/>
    <property type="match status" value="1"/>
</dbReference>
<evidence type="ECO:0000256" key="6">
    <source>
        <dbReference type="ARBA" id="ARBA00023136"/>
    </source>
</evidence>
<dbReference type="InterPro" id="IPR003660">
    <property type="entry name" value="HAMP_dom"/>
</dbReference>
<dbReference type="GO" id="GO:0000155">
    <property type="term" value="F:phosphorelay sensor kinase activity"/>
    <property type="evidence" value="ECO:0007669"/>
    <property type="project" value="InterPro"/>
</dbReference>
<dbReference type="InterPro" id="IPR010559">
    <property type="entry name" value="Sig_transdc_His_kin_internal"/>
</dbReference>
<dbReference type="InterPro" id="IPR036890">
    <property type="entry name" value="HATPase_C_sf"/>
</dbReference>
<dbReference type="Pfam" id="PF00672">
    <property type="entry name" value="HAMP"/>
    <property type="match status" value="1"/>
</dbReference>
<dbReference type="Proteomes" id="UP000054709">
    <property type="component" value="Unassembled WGS sequence"/>
</dbReference>
<comment type="caution">
    <text evidence="9">The sequence shown here is derived from an EMBL/GenBank/DDBJ whole genome shotgun (WGS) entry which is preliminary data.</text>
</comment>
<evidence type="ECO:0000313" key="10">
    <source>
        <dbReference type="Proteomes" id="UP000054709"/>
    </source>
</evidence>
<dbReference type="CDD" id="cd06225">
    <property type="entry name" value="HAMP"/>
    <property type="match status" value="1"/>
</dbReference>
<keyword evidence="10" id="KW-1185">Reference proteome</keyword>
<keyword evidence="4" id="KW-0808">Transferase</keyword>
<dbReference type="OrthoDB" id="2521939at2"/>
<organism evidence="9 10">
    <name type="scientific">Paenibacillus etheri</name>
    <dbReference type="NCBI Taxonomy" id="1306852"/>
    <lineage>
        <taxon>Bacteria</taxon>
        <taxon>Bacillati</taxon>
        <taxon>Bacillota</taxon>
        <taxon>Bacilli</taxon>
        <taxon>Bacillales</taxon>
        <taxon>Paenibacillaceae</taxon>
        <taxon>Paenibacillus</taxon>
    </lineage>
</organism>
<comment type="subcellular location">
    <subcellularLocation>
        <location evidence="1">Cell membrane</location>
        <topology evidence="1">Multi-pass membrane protein</topology>
    </subcellularLocation>
</comment>
<keyword evidence="7" id="KW-1133">Transmembrane helix</keyword>
<keyword evidence="6 7" id="KW-0472">Membrane</keyword>
<dbReference type="InterPro" id="IPR050640">
    <property type="entry name" value="Bact_2-comp_sensor_kinase"/>
</dbReference>
<dbReference type="SMART" id="SM00304">
    <property type="entry name" value="HAMP"/>
    <property type="match status" value="1"/>
</dbReference>
<evidence type="ECO:0000256" key="5">
    <source>
        <dbReference type="ARBA" id="ARBA00022777"/>
    </source>
</evidence>
<dbReference type="Gene3D" id="1.10.8.500">
    <property type="entry name" value="HAMP domain in histidine kinase"/>
    <property type="match status" value="1"/>
</dbReference>
<evidence type="ECO:0000256" key="1">
    <source>
        <dbReference type="ARBA" id="ARBA00004651"/>
    </source>
</evidence>
<protein>
    <submittedName>
        <fullName evidence="9">Histidine kinase</fullName>
    </submittedName>
</protein>
<sequence length="603" mass="69579">MNLWKRFTKLRGNLQSRFSLFAKINSLIIILFIPIIIMYTFSNNVTFEVVGKELQSSNTKQLTFLSNQIDSRINQMMDFTLILSRDPNVRAFNGLNVWEDRYDQMQTRYIIQEKMVLQAGVTDIWPTRYAVHSQQNKDVIANYDRPTGYDEDYLKANMSGRWTYGDHGAESKGDLKSFYWFFTDSLALPGTLTGSSLVIEASFSYTNIQNMLDSYKAGGQGDPFFYHKGEKPILNRSADKQLSDELVRYLDNHSPENTTQDVVKLNGKNYLVSSVKSASLDWHLVDVVPLYQILKPISLSRDLFYITMILLFVVGVSSSILLYRNVQYPIKKLVSGLQRVQQGDYSVRLHSNEQNEFSFLFRRFNDMSHQIQDLIENVFNEKIRAREATLKQLQAQINPHFLYNCLGYIINMAQMKDEDAVVSMAYNLSAYYRYTTRMERETASLEEEIKLLVNYLDIQKLRNGRIDYHIDIPEDMLSQSVPRLMLQPMVENSVIHGVAKSYSSGEIKISGEKSNGFCRIYIDDDGPGLNPDQLEALNRKMQEPLQEEMGCGLWNTNQRIIHLFGSHSSLTFKPSPLGGFRTVIIWEIPTEDDSYKLKEHQGD</sequence>